<dbReference type="RefSeq" id="WP_301199464.1">
    <property type="nucleotide sequence ID" value="NZ_JAPDPI010000019.1"/>
</dbReference>
<evidence type="ECO:0000313" key="3">
    <source>
        <dbReference type="Proteomes" id="UP001207408"/>
    </source>
</evidence>
<evidence type="ECO:0000256" key="1">
    <source>
        <dbReference type="SAM" id="Phobius"/>
    </source>
</evidence>
<feature type="transmembrane region" description="Helical" evidence="1">
    <location>
        <begin position="6"/>
        <end position="22"/>
    </location>
</feature>
<organism evidence="2 3">
    <name type="scientific">Plebeiibacterium marinum</name>
    <dbReference type="NCBI Taxonomy" id="2992111"/>
    <lineage>
        <taxon>Bacteria</taxon>
        <taxon>Pseudomonadati</taxon>
        <taxon>Bacteroidota</taxon>
        <taxon>Bacteroidia</taxon>
        <taxon>Marinilabiliales</taxon>
        <taxon>Marinilabiliaceae</taxon>
        <taxon>Plebeiibacterium</taxon>
    </lineage>
</organism>
<keyword evidence="3" id="KW-1185">Reference proteome</keyword>
<protein>
    <submittedName>
        <fullName evidence="2">Uncharacterized protein</fullName>
    </submittedName>
</protein>
<comment type="caution">
    <text evidence="2">The sequence shown here is derived from an EMBL/GenBank/DDBJ whole genome shotgun (WGS) entry which is preliminary data.</text>
</comment>
<keyword evidence="1" id="KW-0812">Transmembrane</keyword>
<dbReference type="AlphaFoldDB" id="A0AAE3SJZ7"/>
<keyword evidence="1" id="KW-0472">Membrane</keyword>
<keyword evidence="1" id="KW-1133">Transmembrane helix</keyword>
<evidence type="ECO:0000313" key="2">
    <source>
        <dbReference type="EMBL" id="MCW3806092.1"/>
    </source>
</evidence>
<accession>A0AAE3SJZ7</accession>
<name>A0AAE3SJZ7_9BACT</name>
<proteinExistence type="predicted"/>
<dbReference type="Proteomes" id="UP001207408">
    <property type="component" value="Unassembled WGS sequence"/>
</dbReference>
<gene>
    <name evidence="2" type="ORF">OM074_10675</name>
</gene>
<dbReference type="EMBL" id="JAPDPI010000019">
    <property type="protein sequence ID" value="MCW3806092.1"/>
    <property type="molecule type" value="Genomic_DNA"/>
</dbReference>
<reference evidence="2" key="1">
    <citation type="submission" date="2022-10" db="EMBL/GenBank/DDBJ databases">
        <authorList>
            <person name="Yu W.X."/>
        </authorList>
    </citation>
    <scope>NUCLEOTIDE SEQUENCE</scope>
    <source>
        <strain evidence="2">D04</strain>
    </source>
</reference>
<sequence length="173" mass="19520">MKPNVSIRILTICFILMGSLGLKAQKQILVFLNDKDKKATQIPLGGMLMLEYNGYLNQKELSMNYMMSLSDSSVVLSKYRLFGTPTEQRKIMLKDITGFRKVSVGSQFLKFALTTAATLGSYYAFSDKNNLNSTERLLYSTGVGLATHFGIKLAFPSKRIKHKITNDWRIISM</sequence>